<dbReference type="AlphaFoldDB" id="A0A091NJ63"/>
<keyword evidence="1" id="KW-0732">Signal</keyword>
<feature type="non-terminal residue" evidence="4">
    <location>
        <position position="369"/>
    </location>
</feature>
<dbReference type="Pfam" id="PF18292">
    <property type="entry name" value="ZIP4_domain"/>
    <property type="match status" value="1"/>
</dbReference>
<dbReference type="Pfam" id="PF21116">
    <property type="entry name" value="EF-hand_Zip"/>
    <property type="match status" value="1"/>
</dbReference>
<evidence type="ECO:0000313" key="4">
    <source>
        <dbReference type="EMBL" id="KFP89783.1"/>
    </source>
</evidence>
<gene>
    <name evidence="4" type="ORF">N311_09773</name>
</gene>
<accession>A0A091NJ63</accession>
<feature type="signal peptide" evidence="1">
    <location>
        <begin position="1"/>
        <end position="26"/>
    </location>
</feature>
<dbReference type="InterPro" id="IPR049406">
    <property type="entry name" value="ZIP4_12_EF-hand"/>
</dbReference>
<evidence type="ECO:0000313" key="5">
    <source>
        <dbReference type="Proteomes" id="UP000054244"/>
    </source>
</evidence>
<organism evidence="4 5">
    <name type="scientific">Apaloderma vittatum</name>
    <name type="common">Bar-tailed trogon</name>
    <dbReference type="NCBI Taxonomy" id="57397"/>
    <lineage>
        <taxon>Eukaryota</taxon>
        <taxon>Metazoa</taxon>
        <taxon>Chordata</taxon>
        <taxon>Craniata</taxon>
        <taxon>Vertebrata</taxon>
        <taxon>Euteleostomi</taxon>
        <taxon>Archelosauria</taxon>
        <taxon>Archosauria</taxon>
        <taxon>Dinosauria</taxon>
        <taxon>Saurischia</taxon>
        <taxon>Theropoda</taxon>
        <taxon>Coelurosauria</taxon>
        <taxon>Aves</taxon>
        <taxon>Neognathae</taxon>
        <taxon>Neoaves</taxon>
        <taxon>Telluraves</taxon>
        <taxon>Coraciimorphae</taxon>
        <taxon>Trogoniformes</taxon>
        <taxon>Trogonidae</taxon>
        <taxon>Apaloderma</taxon>
    </lineage>
</organism>
<sequence length="369" mass="42036">MCFLTKHPALGMVCSAFIFSVLIAEGQPGEEHGQDGSYAPSRGSLMEVLRVLSADNTELHMNHSRELVKMLLERAECPQRIYGMQEDCNLCLEPDALLLIAGGNLEDHLSEETFERISLILLYYILHHRDVCFSELNNKDYKFYLQSMLSLRHDEDCYYFSRNETEDVLAAVRQHFKTSETQCVDVSTLEKNADIMDRDGADENSLPRLAALIITLALQGVCMGKASLPSPEFFVKYIFNSLNSTTELQVTELEQLLNMLTAKKICTVNGQFHSHKRQRYTMAIRDTGTRNIPGDYLKGYFEDRERNTDWDQVCFSANELLKIFFKNSSSSISKDHFKQISPAIIQQLLSCSCQLPDSKQKKLPPTTLE</sequence>
<name>A0A091NJ63_APAVI</name>
<feature type="domain" description="Zinc transporter ZIP4/12 EF-hand" evidence="3">
    <location>
        <begin position="231"/>
        <end position="350"/>
    </location>
</feature>
<dbReference type="InterPro" id="IPR041137">
    <property type="entry name" value="ZIP4_N"/>
</dbReference>
<dbReference type="EMBL" id="KL385591">
    <property type="protein sequence ID" value="KFP89783.1"/>
    <property type="molecule type" value="Genomic_DNA"/>
</dbReference>
<dbReference type="Proteomes" id="UP000054244">
    <property type="component" value="Unassembled WGS sequence"/>
</dbReference>
<protein>
    <submittedName>
        <fullName evidence="4">Zinc transporter ZIP12</fullName>
    </submittedName>
</protein>
<reference evidence="4 5" key="1">
    <citation type="submission" date="2014-04" db="EMBL/GenBank/DDBJ databases">
        <title>Genome evolution of avian class.</title>
        <authorList>
            <person name="Zhang G."/>
            <person name="Li C."/>
        </authorList>
    </citation>
    <scope>NUCLEOTIDE SEQUENCE [LARGE SCALE GENOMIC DNA]</scope>
    <source>
        <strain evidence="4">BGI_N311</strain>
    </source>
</reference>
<feature type="chain" id="PRO_5001877464" evidence="1">
    <location>
        <begin position="27"/>
        <end position="369"/>
    </location>
</feature>
<evidence type="ECO:0000256" key="1">
    <source>
        <dbReference type="SAM" id="SignalP"/>
    </source>
</evidence>
<proteinExistence type="predicted"/>
<evidence type="ECO:0000259" key="3">
    <source>
        <dbReference type="Pfam" id="PF21116"/>
    </source>
</evidence>
<feature type="domain" description="Zinc transporter ZIP4 N-terminal" evidence="2">
    <location>
        <begin position="66"/>
        <end position="223"/>
    </location>
</feature>
<keyword evidence="5" id="KW-1185">Reference proteome</keyword>
<evidence type="ECO:0000259" key="2">
    <source>
        <dbReference type="Pfam" id="PF18292"/>
    </source>
</evidence>